<dbReference type="EMBL" id="KN832981">
    <property type="protein sequence ID" value="KIM86770.1"/>
    <property type="molecule type" value="Genomic_DNA"/>
</dbReference>
<feature type="domain" description="F-box" evidence="1">
    <location>
        <begin position="64"/>
        <end position="115"/>
    </location>
</feature>
<dbReference type="PROSITE" id="PS50181">
    <property type="entry name" value="FBOX"/>
    <property type="match status" value="1"/>
</dbReference>
<protein>
    <recommendedName>
        <fullName evidence="1">F-box domain-containing protein</fullName>
    </recommendedName>
</protein>
<dbReference type="HOGENOM" id="CLU_1533143_0_0_1"/>
<sequence length="175" mass="19254">MKTEDLSKLSTIGLKSVTSVVIPGSQLKDSEEFDTDPSSVVSPSCFKRARSTTLLQEGSKLEPPCHLTRIPMELLAEILLYLPSTKCILAVARCSKYFCDTLVTNKSSVFIWRNVRAACKPYAIPEPTPNFTEPAYAAFIFDGGECEVCKKKTSAMYISFALRARLCGQVGLNVD</sequence>
<organism evidence="2 3">
    <name type="scientific">Piloderma croceum (strain F 1598)</name>
    <dbReference type="NCBI Taxonomy" id="765440"/>
    <lineage>
        <taxon>Eukaryota</taxon>
        <taxon>Fungi</taxon>
        <taxon>Dikarya</taxon>
        <taxon>Basidiomycota</taxon>
        <taxon>Agaricomycotina</taxon>
        <taxon>Agaricomycetes</taxon>
        <taxon>Agaricomycetidae</taxon>
        <taxon>Atheliales</taxon>
        <taxon>Atheliaceae</taxon>
        <taxon>Piloderma</taxon>
    </lineage>
</organism>
<dbReference type="InterPro" id="IPR036047">
    <property type="entry name" value="F-box-like_dom_sf"/>
</dbReference>
<gene>
    <name evidence="2" type="ORF">PILCRDRAFT_64990</name>
</gene>
<evidence type="ECO:0000313" key="2">
    <source>
        <dbReference type="EMBL" id="KIM86770.1"/>
    </source>
</evidence>
<proteinExistence type="predicted"/>
<evidence type="ECO:0000313" key="3">
    <source>
        <dbReference type="Proteomes" id="UP000054166"/>
    </source>
</evidence>
<reference evidence="3" key="2">
    <citation type="submission" date="2015-01" db="EMBL/GenBank/DDBJ databases">
        <title>Evolutionary Origins and Diversification of the Mycorrhizal Mutualists.</title>
        <authorList>
            <consortium name="DOE Joint Genome Institute"/>
            <consortium name="Mycorrhizal Genomics Consortium"/>
            <person name="Kohler A."/>
            <person name="Kuo A."/>
            <person name="Nagy L.G."/>
            <person name="Floudas D."/>
            <person name="Copeland A."/>
            <person name="Barry K.W."/>
            <person name="Cichocki N."/>
            <person name="Veneault-Fourrey C."/>
            <person name="LaButti K."/>
            <person name="Lindquist E.A."/>
            <person name="Lipzen A."/>
            <person name="Lundell T."/>
            <person name="Morin E."/>
            <person name="Murat C."/>
            <person name="Riley R."/>
            <person name="Ohm R."/>
            <person name="Sun H."/>
            <person name="Tunlid A."/>
            <person name="Henrissat B."/>
            <person name="Grigoriev I.V."/>
            <person name="Hibbett D.S."/>
            <person name="Martin F."/>
        </authorList>
    </citation>
    <scope>NUCLEOTIDE SEQUENCE [LARGE SCALE GENOMIC DNA]</scope>
    <source>
        <strain evidence="3">F 1598</strain>
    </source>
</reference>
<dbReference type="InterPro" id="IPR001810">
    <property type="entry name" value="F-box_dom"/>
</dbReference>
<dbReference type="SUPFAM" id="SSF81383">
    <property type="entry name" value="F-box domain"/>
    <property type="match status" value="1"/>
</dbReference>
<reference evidence="2 3" key="1">
    <citation type="submission" date="2014-04" db="EMBL/GenBank/DDBJ databases">
        <authorList>
            <consortium name="DOE Joint Genome Institute"/>
            <person name="Kuo A."/>
            <person name="Tarkka M."/>
            <person name="Buscot F."/>
            <person name="Kohler A."/>
            <person name="Nagy L.G."/>
            <person name="Floudas D."/>
            <person name="Copeland A."/>
            <person name="Barry K.W."/>
            <person name="Cichocki N."/>
            <person name="Veneault-Fourrey C."/>
            <person name="LaButti K."/>
            <person name="Lindquist E.A."/>
            <person name="Lipzen A."/>
            <person name="Lundell T."/>
            <person name="Morin E."/>
            <person name="Murat C."/>
            <person name="Sun H."/>
            <person name="Tunlid A."/>
            <person name="Henrissat B."/>
            <person name="Grigoriev I.V."/>
            <person name="Hibbett D.S."/>
            <person name="Martin F."/>
            <person name="Nordberg H.P."/>
            <person name="Cantor M.N."/>
            <person name="Hua S.X."/>
        </authorList>
    </citation>
    <scope>NUCLEOTIDE SEQUENCE [LARGE SCALE GENOMIC DNA]</scope>
    <source>
        <strain evidence="2 3">F 1598</strain>
    </source>
</reference>
<dbReference type="Proteomes" id="UP000054166">
    <property type="component" value="Unassembled WGS sequence"/>
</dbReference>
<evidence type="ECO:0000259" key="1">
    <source>
        <dbReference type="PROSITE" id="PS50181"/>
    </source>
</evidence>
<dbReference type="AlphaFoldDB" id="A0A0C3FS09"/>
<accession>A0A0C3FS09</accession>
<dbReference type="InParanoid" id="A0A0C3FS09"/>
<dbReference type="OrthoDB" id="3220023at2759"/>
<keyword evidence="3" id="KW-1185">Reference proteome</keyword>
<name>A0A0C3FS09_PILCF</name>